<evidence type="ECO:0000313" key="2">
    <source>
        <dbReference type="EMBL" id="MBX49267.1"/>
    </source>
</evidence>
<dbReference type="AlphaFoldDB" id="A0A2P2P3G3"/>
<reference evidence="2" key="1">
    <citation type="submission" date="2018-02" db="EMBL/GenBank/DDBJ databases">
        <title>Rhizophora mucronata_Transcriptome.</title>
        <authorList>
            <person name="Meera S.P."/>
            <person name="Sreeshan A."/>
            <person name="Augustine A."/>
        </authorList>
    </citation>
    <scope>NUCLEOTIDE SEQUENCE</scope>
    <source>
        <tissue evidence="2">Leaf</tissue>
    </source>
</reference>
<dbReference type="EMBL" id="GGEC01068783">
    <property type="protein sequence ID" value="MBX49267.1"/>
    <property type="molecule type" value="Transcribed_RNA"/>
</dbReference>
<feature type="chain" id="PRO_5015198176" evidence="1">
    <location>
        <begin position="24"/>
        <end position="40"/>
    </location>
</feature>
<organism evidence="2">
    <name type="scientific">Rhizophora mucronata</name>
    <name type="common">Asiatic mangrove</name>
    <dbReference type="NCBI Taxonomy" id="61149"/>
    <lineage>
        <taxon>Eukaryota</taxon>
        <taxon>Viridiplantae</taxon>
        <taxon>Streptophyta</taxon>
        <taxon>Embryophyta</taxon>
        <taxon>Tracheophyta</taxon>
        <taxon>Spermatophyta</taxon>
        <taxon>Magnoliopsida</taxon>
        <taxon>eudicotyledons</taxon>
        <taxon>Gunneridae</taxon>
        <taxon>Pentapetalae</taxon>
        <taxon>rosids</taxon>
        <taxon>fabids</taxon>
        <taxon>Malpighiales</taxon>
        <taxon>Rhizophoraceae</taxon>
        <taxon>Rhizophora</taxon>
    </lineage>
</organism>
<keyword evidence="1" id="KW-0732">Signal</keyword>
<sequence length="40" mass="4638">MVSFPRAILLLPIFFSLNNCTLRAQTKRRKSLFLRGHFSG</sequence>
<proteinExistence type="predicted"/>
<accession>A0A2P2P3G3</accession>
<evidence type="ECO:0000256" key="1">
    <source>
        <dbReference type="SAM" id="SignalP"/>
    </source>
</evidence>
<protein>
    <submittedName>
        <fullName evidence="2">Uncharacterized protein</fullName>
    </submittedName>
</protein>
<feature type="signal peptide" evidence="1">
    <location>
        <begin position="1"/>
        <end position="23"/>
    </location>
</feature>
<name>A0A2P2P3G3_RHIMU</name>